<dbReference type="GO" id="GO:0004311">
    <property type="term" value="F:geranylgeranyl diphosphate synthase activity"/>
    <property type="evidence" value="ECO:0007669"/>
    <property type="project" value="InterPro"/>
</dbReference>
<comment type="caution">
    <text evidence="2">The sequence shown here is derived from an EMBL/GenBank/DDBJ whole genome shotgun (WGS) entry which is preliminary data.</text>
</comment>
<protein>
    <submittedName>
        <fullName evidence="2">Phytoene/squalene synthase family protein</fullName>
    </submittedName>
</protein>
<dbReference type="Pfam" id="PF00494">
    <property type="entry name" value="SQS_PSY"/>
    <property type="match status" value="1"/>
</dbReference>
<gene>
    <name evidence="2" type="ORF">ERX46_08025</name>
</gene>
<dbReference type="SFLD" id="SFLDG01212">
    <property type="entry name" value="Phytoene_synthase_like"/>
    <property type="match status" value="1"/>
</dbReference>
<dbReference type="InterPro" id="IPR044843">
    <property type="entry name" value="Trans_IPPS_bact-type"/>
</dbReference>
<dbReference type="RefSeq" id="WP_130093343.1">
    <property type="nucleotide sequence ID" value="NZ_SETE01000003.1"/>
</dbReference>
<dbReference type="InterPro" id="IPR002060">
    <property type="entry name" value="Squ/phyt_synthse"/>
</dbReference>
<reference evidence="2 3" key="1">
    <citation type="submission" date="2019-02" db="EMBL/GenBank/DDBJ databases">
        <title>Genome sequence of the sea-ice species Brumimicrobium glaciale.</title>
        <authorList>
            <person name="Bowman J.P."/>
        </authorList>
    </citation>
    <scope>NUCLEOTIDE SEQUENCE [LARGE SCALE GENOMIC DNA]</scope>
    <source>
        <strain evidence="2 3">IC156</strain>
    </source>
</reference>
<dbReference type="SFLD" id="SFLDG01018">
    <property type="entry name" value="Squalene/Phytoene_Synthase_Lik"/>
    <property type="match status" value="1"/>
</dbReference>
<dbReference type="OrthoDB" id="9787280at2"/>
<dbReference type="SUPFAM" id="SSF48576">
    <property type="entry name" value="Terpenoid synthases"/>
    <property type="match status" value="1"/>
</dbReference>
<dbReference type="PANTHER" id="PTHR31480">
    <property type="entry name" value="BIFUNCTIONAL LYCOPENE CYCLASE/PHYTOENE SYNTHASE"/>
    <property type="match status" value="1"/>
</dbReference>
<dbReference type="InterPro" id="IPR008949">
    <property type="entry name" value="Isoprenoid_synthase_dom_sf"/>
</dbReference>
<keyword evidence="1" id="KW-0808">Transferase</keyword>
<dbReference type="AlphaFoldDB" id="A0A4Q4KKR3"/>
<accession>A0A4Q4KKR3</accession>
<evidence type="ECO:0000313" key="3">
    <source>
        <dbReference type="Proteomes" id="UP000293952"/>
    </source>
</evidence>
<evidence type="ECO:0000256" key="1">
    <source>
        <dbReference type="ARBA" id="ARBA00022679"/>
    </source>
</evidence>
<dbReference type="Proteomes" id="UP000293952">
    <property type="component" value="Unassembled WGS sequence"/>
</dbReference>
<keyword evidence="3" id="KW-1185">Reference proteome</keyword>
<dbReference type="CDD" id="cd00683">
    <property type="entry name" value="Trans_IPPS_HH"/>
    <property type="match status" value="1"/>
</dbReference>
<dbReference type="GO" id="GO:0016117">
    <property type="term" value="P:carotenoid biosynthetic process"/>
    <property type="evidence" value="ECO:0007669"/>
    <property type="project" value="UniProtKB-ARBA"/>
</dbReference>
<name>A0A4Q4KKR3_9FLAO</name>
<dbReference type="InterPro" id="IPR019845">
    <property type="entry name" value="Squalene/phytoene_synthase_CS"/>
</dbReference>
<dbReference type="Gene3D" id="1.10.600.10">
    <property type="entry name" value="Farnesyl Diphosphate Synthase"/>
    <property type="match status" value="1"/>
</dbReference>
<dbReference type="SFLD" id="SFLDS00005">
    <property type="entry name" value="Isoprenoid_Synthase_Type_I"/>
    <property type="match status" value="1"/>
</dbReference>
<dbReference type="PROSITE" id="PS01045">
    <property type="entry name" value="SQUALEN_PHYTOEN_SYN_2"/>
    <property type="match status" value="1"/>
</dbReference>
<dbReference type="InterPro" id="IPR033904">
    <property type="entry name" value="Trans_IPPS_HH"/>
</dbReference>
<evidence type="ECO:0000313" key="2">
    <source>
        <dbReference type="EMBL" id="RYM33902.1"/>
    </source>
</evidence>
<proteinExistence type="predicted"/>
<dbReference type="EMBL" id="SETE01000003">
    <property type="protein sequence ID" value="RYM33902.1"/>
    <property type="molecule type" value="Genomic_DNA"/>
</dbReference>
<dbReference type="GO" id="GO:0051996">
    <property type="term" value="F:squalene synthase [NAD(P)H] activity"/>
    <property type="evidence" value="ECO:0007669"/>
    <property type="project" value="InterPro"/>
</dbReference>
<sequence>MKLLYDNLSKDISKRTTRAYSTSFSMGIRFLSKEIQQPIYNVYGFVRLADEIVDSFHDFEKSELLKEFRVSTKLAIDRKISLNPILNSFQETVHRYNITPDLIDCFLDSMEMDLKKCEYSQKEYEKYILGSAEVVGLMCLKIFLDGNEKEFQRLKPDAMSLGSAFQKINFLRDLQADFKELDRTYFPGVDLSNFNDEIKKEIEKDIEIDFQKGLEGIKKLPKKARFGTYMAYIYYYKLFVKIKNTKAESILNERVRIPNNKKYMLFFSSLVRHKLNMI</sequence>
<organism evidence="2 3">
    <name type="scientific">Brumimicrobium glaciale</name>
    <dbReference type="NCBI Taxonomy" id="200475"/>
    <lineage>
        <taxon>Bacteria</taxon>
        <taxon>Pseudomonadati</taxon>
        <taxon>Bacteroidota</taxon>
        <taxon>Flavobacteriia</taxon>
        <taxon>Flavobacteriales</taxon>
        <taxon>Crocinitomicaceae</taxon>
        <taxon>Brumimicrobium</taxon>
    </lineage>
</organism>